<dbReference type="PANTHER" id="PTHR11240">
    <property type="entry name" value="RIBONUCLEASE T2"/>
    <property type="match status" value="1"/>
</dbReference>
<name>B8EI60_METSB</name>
<evidence type="ECO:0000313" key="4">
    <source>
        <dbReference type="EMBL" id="ACK50542.1"/>
    </source>
</evidence>
<dbReference type="AlphaFoldDB" id="B8EI60"/>
<dbReference type="HOGENOM" id="CLU_923798_0_0_5"/>
<dbReference type="GO" id="GO:0033897">
    <property type="term" value="F:ribonuclease T2 activity"/>
    <property type="evidence" value="ECO:0007669"/>
    <property type="project" value="InterPro"/>
</dbReference>
<feature type="chain" id="PRO_5002871520" evidence="3">
    <location>
        <begin position="27"/>
        <end position="301"/>
    </location>
</feature>
<dbReference type="GO" id="GO:0003723">
    <property type="term" value="F:RNA binding"/>
    <property type="evidence" value="ECO:0007669"/>
    <property type="project" value="InterPro"/>
</dbReference>
<dbReference type="OrthoDB" id="4720638at2"/>
<sequence length="301" mass="31141">MVGFRIGARALAACLVAALAGAPAFAPGAAIAGEQNCALDECVNQNSPAEPAAGAPAPAPSTPPAIAGAQDCVLDECAGADPSATPPQTAAPAPAPVTPAAPAVYRRSANAPGDFDFYVLALSWSPGFCRTAAAERAGSQCAPGAGLGFVVHGLWPQYERGYPQNCPLGASFPSRIALQNASGVYPSESLARYEWRKHGVCSGRSPTDYCADVRRAREAVVVPPSFANPALTQTSTSIDIERAFIAANPRLRPGMIGVSCKQSVLQEVRVCLSKDLRDFHACPEISRRHCPIGQIAVPPAL</sequence>
<dbReference type="KEGG" id="msl:Msil_1593"/>
<dbReference type="EMBL" id="CP001280">
    <property type="protein sequence ID" value="ACK50542.1"/>
    <property type="molecule type" value="Genomic_DNA"/>
</dbReference>
<evidence type="ECO:0000313" key="5">
    <source>
        <dbReference type="Proteomes" id="UP000002257"/>
    </source>
</evidence>
<accession>B8EI60</accession>
<dbReference type="STRING" id="395965.Msil_1593"/>
<proteinExistence type="inferred from homology"/>
<keyword evidence="5" id="KW-1185">Reference proteome</keyword>
<dbReference type="InterPro" id="IPR033130">
    <property type="entry name" value="RNase_T2_His_AS_2"/>
</dbReference>
<evidence type="ECO:0000256" key="3">
    <source>
        <dbReference type="SAM" id="SignalP"/>
    </source>
</evidence>
<protein>
    <submittedName>
        <fullName evidence="4">Ribonuclease T2</fullName>
    </submittedName>
</protein>
<organism evidence="4 5">
    <name type="scientific">Methylocella silvestris (strain DSM 15510 / CIP 108128 / LMG 27833 / NCIMB 13906 / BL2)</name>
    <dbReference type="NCBI Taxonomy" id="395965"/>
    <lineage>
        <taxon>Bacteria</taxon>
        <taxon>Pseudomonadati</taxon>
        <taxon>Pseudomonadota</taxon>
        <taxon>Alphaproteobacteria</taxon>
        <taxon>Hyphomicrobiales</taxon>
        <taxon>Beijerinckiaceae</taxon>
        <taxon>Methylocella</taxon>
    </lineage>
</organism>
<comment type="similarity">
    <text evidence="1 2">Belongs to the RNase T2 family.</text>
</comment>
<dbReference type="InterPro" id="IPR039378">
    <property type="entry name" value="RNase_T2_prok"/>
</dbReference>
<dbReference type="PANTHER" id="PTHR11240:SF22">
    <property type="entry name" value="RIBONUCLEASE T2"/>
    <property type="match status" value="1"/>
</dbReference>
<gene>
    <name evidence="4" type="ordered locus">Msil_1593</name>
</gene>
<dbReference type="InterPro" id="IPR018188">
    <property type="entry name" value="RNase_T2_His_AS_1"/>
</dbReference>
<dbReference type="GO" id="GO:0006401">
    <property type="term" value="P:RNA catabolic process"/>
    <property type="evidence" value="ECO:0007669"/>
    <property type="project" value="UniProtKB-ARBA"/>
</dbReference>
<feature type="signal peptide" evidence="3">
    <location>
        <begin position="1"/>
        <end position="26"/>
    </location>
</feature>
<evidence type="ECO:0000256" key="2">
    <source>
        <dbReference type="RuleBase" id="RU004328"/>
    </source>
</evidence>
<evidence type="ECO:0000256" key="1">
    <source>
        <dbReference type="ARBA" id="ARBA00007469"/>
    </source>
</evidence>
<keyword evidence="3" id="KW-0732">Signal</keyword>
<dbReference type="PROSITE" id="PS00531">
    <property type="entry name" value="RNASE_T2_2"/>
    <property type="match status" value="1"/>
</dbReference>
<dbReference type="Proteomes" id="UP000002257">
    <property type="component" value="Chromosome"/>
</dbReference>
<reference evidence="4 5" key="1">
    <citation type="journal article" date="2010" name="J. Bacteriol.">
        <title>Complete genome sequence of the aerobic facultative methanotroph Methylocella silvestris BL2.</title>
        <authorList>
            <person name="Chen Y."/>
            <person name="Crombie A."/>
            <person name="Rahman M.T."/>
            <person name="Dedysh S.N."/>
            <person name="Liesack W."/>
            <person name="Stott M.B."/>
            <person name="Alam M."/>
            <person name="Theisen A.R."/>
            <person name="Murrell J.C."/>
            <person name="Dunfield P.F."/>
        </authorList>
    </citation>
    <scope>NUCLEOTIDE SEQUENCE [LARGE SCALE GENOMIC DNA]</scope>
    <source>
        <strain evidence="5">DSM 15510 / CIP 108128 / LMG 27833 / NCIMB 13906 / BL2</strain>
    </source>
</reference>
<dbReference type="eggNOG" id="COG3719">
    <property type="taxonomic scope" value="Bacteria"/>
</dbReference>
<dbReference type="PROSITE" id="PS00530">
    <property type="entry name" value="RNASE_T2_1"/>
    <property type="match status" value="1"/>
</dbReference>
<dbReference type="Pfam" id="PF00445">
    <property type="entry name" value="Ribonuclease_T2"/>
    <property type="match status" value="1"/>
</dbReference>
<dbReference type="Gene3D" id="3.90.730.10">
    <property type="entry name" value="Ribonuclease T2-like"/>
    <property type="match status" value="1"/>
</dbReference>
<dbReference type="CDD" id="cd01062">
    <property type="entry name" value="RNase_T2_prok"/>
    <property type="match status" value="1"/>
</dbReference>
<dbReference type="SUPFAM" id="SSF55895">
    <property type="entry name" value="Ribonuclease Rh-like"/>
    <property type="match status" value="1"/>
</dbReference>
<dbReference type="InterPro" id="IPR001568">
    <property type="entry name" value="RNase_T2-like"/>
</dbReference>
<dbReference type="InterPro" id="IPR036430">
    <property type="entry name" value="RNase_T2-like_sf"/>
</dbReference>